<evidence type="ECO:0000256" key="1">
    <source>
        <dbReference type="ARBA" id="ARBA00005964"/>
    </source>
</evidence>
<dbReference type="Gene3D" id="3.40.50.1820">
    <property type="entry name" value="alpha/beta hydrolase"/>
    <property type="match status" value="1"/>
</dbReference>
<sequence>MFPYTPVKSNTMWPFTSILLIVVGTFCHRLGLGGVHAQSFVTISTTSGDLRGVEQDGVILFKGVRFAEAPTGPLRWEPPVPFLSSTTQNATVLSPACVQQFGFATATLIEFLFNNPQDPPAENEDCLFLNVWAPSPTSSTKKPVVFFIYGGSLAFGTASVPLYDGTSIALNQDIVVVTINYRTNVFGFPGAPDLPLEGNNLGFLDQELALEWVKLNIANFGGDPDQITIMGQSAGGFSVSGMIIRHPVDPPFRAAIIYSGDSPDTTPTSAASFTSFNNFASAVGCGEIVPGPLRLECLRAVSAADIRTYTNGASSGAFEPVIDNITTFDDNIQRIQSGNAARVPFLTGNTQNDGTLFTIGDTNLTAFLNSSGFTVDGNVTADVVRSLYPGQNDTDVIADVFRDVSFLCPASLWTAAFVESGISSVFRYEYGAVFPDLQLFPNAGAWHSSELQEVFGTYNASTATPNEVTLSKTFQTAIANFIKNPDESPAPNWPKYIPGNLTQTLARLAYVGNVETDNFVQAVTSDSQDTPCTLWDALLD</sequence>
<dbReference type="PROSITE" id="PS00122">
    <property type="entry name" value="CARBOXYLESTERASE_B_1"/>
    <property type="match status" value="1"/>
</dbReference>
<dbReference type="GO" id="GO:0004104">
    <property type="term" value="F:cholinesterase activity"/>
    <property type="evidence" value="ECO:0007669"/>
    <property type="project" value="InterPro"/>
</dbReference>
<dbReference type="InterPro" id="IPR050309">
    <property type="entry name" value="Type-B_Carboxylest/Lipase"/>
</dbReference>
<dbReference type="PROSITE" id="PS00941">
    <property type="entry name" value="CARBOXYLESTERASE_B_2"/>
    <property type="match status" value="1"/>
</dbReference>
<dbReference type="AlphaFoldDB" id="A0A6A4HH36"/>
<dbReference type="InterPro" id="IPR000997">
    <property type="entry name" value="Cholinesterase"/>
</dbReference>
<protein>
    <recommendedName>
        <fullName evidence="3">Carboxylic ester hydrolase</fullName>
        <ecNumber evidence="3">3.1.1.-</ecNumber>
    </recommendedName>
</protein>
<evidence type="ECO:0000256" key="3">
    <source>
        <dbReference type="RuleBase" id="RU361235"/>
    </source>
</evidence>
<dbReference type="EMBL" id="ML769501">
    <property type="protein sequence ID" value="KAE9397203.1"/>
    <property type="molecule type" value="Genomic_DNA"/>
</dbReference>
<name>A0A6A4HH36_9AGAR</name>
<dbReference type="Proteomes" id="UP000799118">
    <property type="component" value="Unassembled WGS sequence"/>
</dbReference>
<feature type="domain" description="Carboxylesterase type B" evidence="4">
    <location>
        <begin position="42"/>
        <end position="500"/>
    </location>
</feature>
<dbReference type="InterPro" id="IPR002018">
    <property type="entry name" value="CarbesteraseB"/>
</dbReference>
<evidence type="ECO:0000256" key="2">
    <source>
        <dbReference type="ARBA" id="ARBA00022801"/>
    </source>
</evidence>
<keyword evidence="6" id="KW-1185">Reference proteome</keyword>
<evidence type="ECO:0000259" key="4">
    <source>
        <dbReference type="Pfam" id="PF00135"/>
    </source>
</evidence>
<dbReference type="OrthoDB" id="408631at2759"/>
<dbReference type="InterPro" id="IPR019826">
    <property type="entry name" value="Carboxylesterase_B_AS"/>
</dbReference>
<dbReference type="InterPro" id="IPR019819">
    <property type="entry name" value="Carboxylesterase_B_CS"/>
</dbReference>
<dbReference type="Pfam" id="PF00135">
    <property type="entry name" value="COesterase"/>
    <property type="match status" value="1"/>
</dbReference>
<reference evidence="5" key="1">
    <citation type="journal article" date="2019" name="Environ. Microbiol.">
        <title>Fungal ecological strategies reflected in gene transcription - a case study of two litter decomposers.</title>
        <authorList>
            <person name="Barbi F."/>
            <person name="Kohler A."/>
            <person name="Barry K."/>
            <person name="Baskaran P."/>
            <person name="Daum C."/>
            <person name="Fauchery L."/>
            <person name="Ihrmark K."/>
            <person name="Kuo A."/>
            <person name="LaButti K."/>
            <person name="Lipzen A."/>
            <person name="Morin E."/>
            <person name="Grigoriev I.V."/>
            <person name="Henrissat B."/>
            <person name="Lindahl B."/>
            <person name="Martin F."/>
        </authorList>
    </citation>
    <scope>NUCLEOTIDE SEQUENCE</scope>
    <source>
        <strain evidence="5">JB14</strain>
    </source>
</reference>
<accession>A0A6A4HH36</accession>
<dbReference type="PANTHER" id="PTHR11559">
    <property type="entry name" value="CARBOXYLESTERASE"/>
    <property type="match status" value="1"/>
</dbReference>
<proteinExistence type="inferred from homology"/>
<gene>
    <name evidence="5" type="ORF">BT96DRAFT_977138</name>
</gene>
<dbReference type="InterPro" id="IPR029058">
    <property type="entry name" value="AB_hydrolase_fold"/>
</dbReference>
<dbReference type="PRINTS" id="PR00878">
    <property type="entry name" value="CHOLNESTRASE"/>
</dbReference>
<dbReference type="EC" id="3.1.1.-" evidence="3"/>
<dbReference type="SUPFAM" id="SSF53474">
    <property type="entry name" value="alpha/beta-Hydrolases"/>
    <property type="match status" value="1"/>
</dbReference>
<comment type="similarity">
    <text evidence="1 3">Belongs to the type-B carboxylesterase/lipase family.</text>
</comment>
<evidence type="ECO:0000313" key="5">
    <source>
        <dbReference type="EMBL" id="KAE9397203.1"/>
    </source>
</evidence>
<organism evidence="5 6">
    <name type="scientific">Gymnopus androsaceus JB14</name>
    <dbReference type="NCBI Taxonomy" id="1447944"/>
    <lineage>
        <taxon>Eukaryota</taxon>
        <taxon>Fungi</taxon>
        <taxon>Dikarya</taxon>
        <taxon>Basidiomycota</taxon>
        <taxon>Agaricomycotina</taxon>
        <taxon>Agaricomycetes</taxon>
        <taxon>Agaricomycetidae</taxon>
        <taxon>Agaricales</taxon>
        <taxon>Marasmiineae</taxon>
        <taxon>Omphalotaceae</taxon>
        <taxon>Gymnopus</taxon>
    </lineage>
</organism>
<keyword evidence="2 3" id="KW-0378">Hydrolase</keyword>
<evidence type="ECO:0000313" key="6">
    <source>
        <dbReference type="Proteomes" id="UP000799118"/>
    </source>
</evidence>